<reference evidence="7" key="1">
    <citation type="submission" date="2017-12" db="EMBL/GenBank/DDBJ databases">
        <title>Sequencing the genomes of 1000 Actinobacteria strains.</title>
        <authorList>
            <person name="Klenk H.-P."/>
        </authorList>
    </citation>
    <scope>NUCLEOTIDE SEQUENCE [LARGE SCALE GENOMIC DNA]</scope>
    <source>
        <strain evidence="7">DSM 44228</strain>
    </source>
</reference>
<dbReference type="Proteomes" id="UP000233786">
    <property type="component" value="Unassembled WGS sequence"/>
</dbReference>
<dbReference type="InterPro" id="IPR050346">
    <property type="entry name" value="FMO-like"/>
</dbReference>
<evidence type="ECO:0000256" key="4">
    <source>
        <dbReference type="ARBA" id="ARBA00022827"/>
    </source>
</evidence>
<keyword evidence="3" id="KW-0285">Flavoprotein</keyword>
<dbReference type="GO" id="GO:0004499">
    <property type="term" value="F:N,N-dimethylaniline monooxygenase activity"/>
    <property type="evidence" value="ECO:0007669"/>
    <property type="project" value="InterPro"/>
</dbReference>
<evidence type="ECO:0000256" key="1">
    <source>
        <dbReference type="ARBA" id="ARBA00009183"/>
    </source>
</evidence>
<dbReference type="InterPro" id="IPR020946">
    <property type="entry name" value="Flavin_mOase-like"/>
</dbReference>
<dbReference type="GO" id="GO:0050661">
    <property type="term" value="F:NADP binding"/>
    <property type="evidence" value="ECO:0007669"/>
    <property type="project" value="InterPro"/>
</dbReference>
<comment type="caution">
    <text evidence="7">The sequence shown here is derived from an EMBL/GenBank/DDBJ whole genome shotgun (WGS) entry which is preliminary data.</text>
</comment>
<dbReference type="PRINTS" id="PR00370">
    <property type="entry name" value="FMOXYGENASE"/>
</dbReference>
<name>A0A2N3Y5E1_SACSN</name>
<gene>
    <name evidence="7" type="ORF">A8926_6186</name>
</gene>
<keyword evidence="8" id="KW-1185">Reference proteome</keyword>
<sequence length="492" mass="54776">MKLCVIGAGLAGVAAAKVMKEDGFDVTVFDKYDQVGGIWSPQGFYDGLRNQSPDRLYEFSDLPNPRYMPRAAGVQEYLQQYAKKFGVLEFIHPDTEVVSVRPVATDGMPGSNGWDVHVRSAATGPAGRTETFDYVVVASGAHHVPYLPDIPGRERFTGEVTHCKDLRDEQITGQRVTVVGGGKSALEVATRAASNGSTVTLVQRHANWMFPERLLFGTVRSKWLLFSRLSEALLPTYHDPAYVRRIDRIPASIKKTAWRLIMRDTLATSGLSKLALHQPTTPLPHGLVRFGSIPRGYVRHVRQGNIRVLIDAVDSYTKHGLRLTSGAEAPADIIVFATGQQRKFPFLEPAIRVNDQTGHLRLYKGIVPPETKRLGLIGFRHLFQFPLGMELCSHWLSSYFLQTLRHAPKHEEMVKEVENRLVWQDRVFPGSGGYEFGPYTLHSADELLDDMGLPTRRASNFLADLLLPVNAEHYAGLAAERRGRVHASSKSS</sequence>
<dbReference type="Pfam" id="PF00743">
    <property type="entry name" value="FMO-like"/>
    <property type="match status" value="2"/>
</dbReference>
<evidence type="ECO:0000256" key="6">
    <source>
        <dbReference type="ARBA" id="ARBA00023002"/>
    </source>
</evidence>
<keyword evidence="6" id="KW-0560">Oxidoreductase</keyword>
<organism evidence="7 8">
    <name type="scientific">Saccharopolyspora spinosa</name>
    <dbReference type="NCBI Taxonomy" id="60894"/>
    <lineage>
        <taxon>Bacteria</taxon>
        <taxon>Bacillati</taxon>
        <taxon>Actinomycetota</taxon>
        <taxon>Actinomycetes</taxon>
        <taxon>Pseudonocardiales</taxon>
        <taxon>Pseudonocardiaceae</taxon>
        <taxon>Saccharopolyspora</taxon>
    </lineage>
</organism>
<dbReference type="PIRSF" id="PIRSF000332">
    <property type="entry name" value="FMO"/>
    <property type="match status" value="1"/>
</dbReference>
<evidence type="ECO:0000256" key="5">
    <source>
        <dbReference type="ARBA" id="ARBA00022857"/>
    </source>
</evidence>
<dbReference type="InterPro" id="IPR036188">
    <property type="entry name" value="FAD/NAD-bd_sf"/>
</dbReference>
<comment type="similarity">
    <text evidence="1">Belongs to the FMO family.</text>
</comment>
<proteinExistence type="inferred from homology"/>
<dbReference type="AlphaFoldDB" id="A0A2N3Y5E1"/>
<dbReference type="GO" id="GO:0050660">
    <property type="term" value="F:flavin adenine dinucleotide binding"/>
    <property type="evidence" value="ECO:0007669"/>
    <property type="project" value="InterPro"/>
</dbReference>
<dbReference type="Gene3D" id="3.50.50.60">
    <property type="entry name" value="FAD/NAD(P)-binding domain"/>
    <property type="match status" value="2"/>
</dbReference>
<comment type="similarity">
    <text evidence="2">Belongs to the FAD-binding monooxygenase family.</text>
</comment>
<protein>
    <submittedName>
        <fullName evidence="7">Cation diffusion facilitator CzcD-associated flavoprotein CzcO</fullName>
    </submittedName>
</protein>
<dbReference type="STRING" id="994479.GCA_000194155_06833"/>
<evidence type="ECO:0000313" key="8">
    <source>
        <dbReference type="Proteomes" id="UP000233786"/>
    </source>
</evidence>
<evidence type="ECO:0000313" key="7">
    <source>
        <dbReference type="EMBL" id="PKW18124.1"/>
    </source>
</evidence>
<dbReference type="EMBL" id="PJNB01000001">
    <property type="protein sequence ID" value="PKW18124.1"/>
    <property type="molecule type" value="Genomic_DNA"/>
</dbReference>
<dbReference type="SUPFAM" id="SSF51905">
    <property type="entry name" value="FAD/NAD(P)-binding domain"/>
    <property type="match status" value="2"/>
</dbReference>
<keyword evidence="5" id="KW-0521">NADP</keyword>
<dbReference type="InterPro" id="IPR000960">
    <property type="entry name" value="Flavin_mOase"/>
</dbReference>
<dbReference type="RefSeq" id="WP_010314028.1">
    <property type="nucleotide sequence ID" value="NZ_CP171362.1"/>
</dbReference>
<dbReference type="PANTHER" id="PTHR23023">
    <property type="entry name" value="DIMETHYLANILINE MONOOXYGENASE"/>
    <property type="match status" value="1"/>
</dbReference>
<evidence type="ECO:0000256" key="3">
    <source>
        <dbReference type="ARBA" id="ARBA00022630"/>
    </source>
</evidence>
<keyword evidence="4" id="KW-0274">FAD</keyword>
<evidence type="ECO:0000256" key="2">
    <source>
        <dbReference type="ARBA" id="ARBA00010139"/>
    </source>
</evidence>
<accession>A0A2N3Y5E1</accession>